<feature type="compositionally biased region" description="Pro residues" evidence="1">
    <location>
        <begin position="223"/>
        <end position="248"/>
    </location>
</feature>
<feature type="compositionally biased region" description="Low complexity" evidence="1">
    <location>
        <begin position="631"/>
        <end position="646"/>
    </location>
</feature>
<dbReference type="RefSeq" id="XP_060044457.1">
    <property type="nucleotide sequence ID" value="XM_060188474.1"/>
</dbReference>
<feature type="compositionally biased region" description="Low complexity" evidence="1">
    <location>
        <begin position="280"/>
        <end position="289"/>
    </location>
</feature>
<reference evidence="3" key="1">
    <citation type="submission" date="2025-08" db="UniProtKB">
        <authorList>
            <consortium name="RefSeq"/>
        </authorList>
    </citation>
    <scope>IDENTIFICATION</scope>
</reference>
<feature type="compositionally biased region" description="Basic residues" evidence="1">
    <location>
        <begin position="252"/>
        <end position="264"/>
    </location>
</feature>
<gene>
    <name evidence="3" type="primary">LOC132537603</name>
</gene>
<feature type="compositionally biased region" description="Pro residues" evidence="1">
    <location>
        <begin position="528"/>
        <end position="559"/>
    </location>
</feature>
<evidence type="ECO:0000313" key="2">
    <source>
        <dbReference type="Proteomes" id="UP001652624"/>
    </source>
</evidence>
<evidence type="ECO:0000313" key="3">
    <source>
        <dbReference type="RefSeq" id="XP_060044457.1"/>
    </source>
</evidence>
<feature type="compositionally biased region" description="Low complexity" evidence="1">
    <location>
        <begin position="515"/>
        <end position="527"/>
    </location>
</feature>
<feature type="compositionally biased region" description="Low complexity" evidence="1">
    <location>
        <begin position="980"/>
        <end position="990"/>
    </location>
</feature>
<feature type="compositionally biased region" description="Pro residues" evidence="1">
    <location>
        <begin position="315"/>
        <end position="326"/>
    </location>
</feature>
<feature type="compositionally biased region" description="Low complexity" evidence="1">
    <location>
        <begin position="390"/>
        <end position="401"/>
    </location>
</feature>
<accession>A0ABM3X6L9</accession>
<protein>
    <submittedName>
        <fullName evidence="3">Basic proline-rich protein-like</fullName>
    </submittedName>
</protein>
<feature type="region of interest" description="Disordered" evidence="1">
    <location>
        <begin position="951"/>
        <end position="1040"/>
    </location>
</feature>
<feature type="compositionally biased region" description="Basic and acidic residues" evidence="1">
    <location>
        <begin position="573"/>
        <end position="582"/>
    </location>
</feature>
<dbReference type="GeneID" id="132537603"/>
<evidence type="ECO:0000256" key="1">
    <source>
        <dbReference type="SAM" id="MobiDB-lite"/>
    </source>
</evidence>
<proteinExistence type="predicted"/>
<name>A0ABM3X6L9_ERIEU</name>
<feature type="compositionally biased region" description="Basic residues" evidence="1">
    <location>
        <begin position="454"/>
        <end position="467"/>
    </location>
</feature>
<keyword evidence="2" id="KW-1185">Reference proteome</keyword>
<feature type="compositionally biased region" description="Basic residues" evidence="1">
    <location>
        <begin position="495"/>
        <end position="514"/>
    </location>
</feature>
<feature type="compositionally biased region" description="Basic residues" evidence="1">
    <location>
        <begin position="299"/>
        <end position="308"/>
    </location>
</feature>
<feature type="compositionally biased region" description="Pro residues" evidence="1">
    <location>
        <begin position="402"/>
        <end position="419"/>
    </location>
</feature>
<feature type="compositionally biased region" description="Low complexity" evidence="1">
    <location>
        <begin position="429"/>
        <end position="439"/>
    </location>
</feature>
<feature type="compositionally biased region" description="Basic and acidic residues" evidence="1">
    <location>
        <begin position="327"/>
        <end position="350"/>
    </location>
</feature>
<feature type="region of interest" description="Disordered" evidence="1">
    <location>
        <begin position="1"/>
        <end position="769"/>
    </location>
</feature>
<sequence length="1040" mass="108617">MTVSREPPARRVTVSGEPPARRVTVSGEPPARRVTVSGEPPARRVTVSREPPARRVTVSREPPARRVTVSGEPPARRVTVSGEPSRVTCPQLPASRLPGGGRYFSTVAGARGDGAARPLPGRPNTLGPGSEPPASARGNVTFRKSGPARRPGFGGQGAHPARVQAPPPGHLLRRPAGRGGAGRSYVGTRDLATDSRAPGLRSRAPGLEDVRTRGGAAGGGGPALPPSPSPRRPSRRPGPTPPGPPPGDPIGRRARPSTRPRPRAASHWPTRPPVRPAPPRAASHPRGAPLARAPVRPRSPAHHARLHWPTRPSVRPAPPPAAAPEPGPRKDNVEGRGGDRRAEGGSEAERPPAGPRNAAARPPSRHPGPCADSRRARPRPAAPTLGPALSPAGARPQRGAPPAEPPARPGLPRAPPSPAIPASERRAAGRPAPLRGSAGCERRRPWPAPDVERRRRRRRGRHSRRAGGGRYPATGLSAAPAGRAPYPSAQAPGLHQRRPRPPGGHAPRRPRPVRRATPPAGPGRAAPTPRPAPRTPRPAPPAPHPPSPDVPSSPRPGVAPNPGDELQSGDKAAVPEEARGERASGGFCARPVPQSRPPPRPVTRGPGTGGSPPPASGGQPGHRCRGPGHSLPARLQAPAAVRPQPARRGRPSEGTERQSDRGGTEGQRPDPTHPPASLQSWNPRLGPRFLAGTRCPHQAPARRPGPADGTQGTHRRPELTRARRGHVTGRPADKASCVLSAEGQVSPGQRDGPGGHTSPPYPQLWGQKASWKKRPLGRSDLGRWVLQLKSRPGRSPGSRLLPTRISPSVSRWRVARPFSSALLSGCGAAFQMCGLPAHPFSPRLPDVRAARSPLLAAAFQMCGLPAHPFPPLHCSASGICHRRGSPRYRLRTCGEQGTCGPASAPALGPAGTSLGAPPTARQFLDPKRLHPFISLQRQARQGGPGLTLSAAARRAAEAGGTRGKGPRPVPSRPVRPWEDGGSSQLGGSLLENKDPGSGKAPPFAERQESAEGTVLPPRSPRSVPSRGEVGDRTRGPAGEP</sequence>
<feature type="compositionally biased region" description="Basic and acidic residues" evidence="1">
    <location>
        <begin position="650"/>
        <end position="671"/>
    </location>
</feature>
<dbReference type="Proteomes" id="UP001652624">
    <property type="component" value="Chromosome 3"/>
</dbReference>
<feature type="compositionally biased region" description="Pro residues" evidence="1">
    <location>
        <begin position="270"/>
        <end position="279"/>
    </location>
</feature>
<organism evidence="2 3">
    <name type="scientific">Erinaceus europaeus</name>
    <name type="common">Western European hedgehog</name>
    <dbReference type="NCBI Taxonomy" id="9365"/>
    <lineage>
        <taxon>Eukaryota</taxon>
        <taxon>Metazoa</taxon>
        <taxon>Chordata</taxon>
        <taxon>Craniata</taxon>
        <taxon>Vertebrata</taxon>
        <taxon>Euteleostomi</taxon>
        <taxon>Mammalia</taxon>
        <taxon>Eutheria</taxon>
        <taxon>Laurasiatheria</taxon>
        <taxon>Eulipotyphla</taxon>
        <taxon>Erinaceidae</taxon>
        <taxon>Erinaceinae</taxon>
        <taxon>Erinaceus</taxon>
    </lineage>
</organism>